<name>A0ABT7MIC6_9PSEU</name>
<evidence type="ECO:0000313" key="2">
    <source>
        <dbReference type="Proteomes" id="UP001231924"/>
    </source>
</evidence>
<protein>
    <submittedName>
        <fullName evidence="1">Uncharacterized protein</fullName>
    </submittedName>
</protein>
<organism evidence="1 2">
    <name type="scientific">Actinomycetospora termitidis</name>
    <dbReference type="NCBI Taxonomy" id="3053470"/>
    <lineage>
        <taxon>Bacteria</taxon>
        <taxon>Bacillati</taxon>
        <taxon>Actinomycetota</taxon>
        <taxon>Actinomycetes</taxon>
        <taxon>Pseudonocardiales</taxon>
        <taxon>Pseudonocardiaceae</taxon>
        <taxon>Actinomycetospora</taxon>
    </lineage>
</organism>
<dbReference type="RefSeq" id="WP_286057046.1">
    <property type="nucleotide sequence ID" value="NZ_JASVWF010000011.1"/>
</dbReference>
<reference evidence="1 2" key="1">
    <citation type="submission" date="2023-06" db="EMBL/GenBank/DDBJ databases">
        <title>Actinomycetospora Odt1-22.</title>
        <authorList>
            <person name="Supong K."/>
        </authorList>
    </citation>
    <scope>NUCLEOTIDE SEQUENCE [LARGE SCALE GENOMIC DNA]</scope>
    <source>
        <strain evidence="1 2">Odt1-22</strain>
    </source>
</reference>
<comment type="caution">
    <text evidence="1">The sequence shown here is derived from an EMBL/GenBank/DDBJ whole genome shotgun (WGS) entry which is preliminary data.</text>
</comment>
<accession>A0ABT7MIC6</accession>
<sequence>MIEYPQPVPRPATLAERMRAAGINDERALAAITQGRVRVGEDVVTDPEHPTPWPTGWVVLPSS</sequence>
<dbReference type="EMBL" id="JASVWF010000011">
    <property type="protein sequence ID" value="MDL5160434.1"/>
    <property type="molecule type" value="Genomic_DNA"/>
</dbReference>
<keyword evidence="2" id="KW-1185">Reference proteome</keyword>
<gene>
    <name evidence="1" type="ORF">QRT03_31015</name>
</gene>
<proteinExistence type="predicted"/>
<dbReference type="Proteomes" id="UP001231924">
    <property type="component" value="Unassembled WGS sequence"/>
</dbReference>
<evidence type="ECO:0000313" key="1">
    <source>
        <dbReference type="EMBL" id="MDL5160434.1"/>
    </source>
</evidence>